<dbReference type="GO" id="GO:0006355">
    <property type="term" value="P:regulation of DNA-templated transcription"/>
    <property type="evidence" value="ECO:0007669"/>
    <property type="project" value="InterPro"/>
</dbReference>
<dbReference type="GO" id="GO:0000987">
    <property type="term" value="F:cis-regulatory region sequence-specific DNA binding"/>
    <property type="evidence" value="ECO:0007669"/>
    <property type="project" value="UniProtKB-ARBA"/>
</dbReference>
<feature type="domain" description="Homeobox" evidence="7">
    <location>
        <begin position="127"/>
        <end position="190"/>
    </location>
</feature>
<feature type="DNA-binding region" description="Homeobox" evidence="5">
    <location>
        <begin position="129"/>
        <end position="191"/>
    </location>
</feature>
<dbReference type="SMART" id="SM00389">
    <property type="entry name" value="HOX"/>
    <property type="match status" value="1"/>
</dbReference>
<sequence>MDSPSNIPSATNLNAMNILQQFSQLMFLQSLAAGKNSSFNPSMFGFPDFKQSQQIPTSPTQVTTLPPISPKSEDASDALLTISELLSSHQNLKNEFSLPSSPTTFETSQMCNNDFMDIFSSASTPSSSARQYKVHVNRESSKPLQDWMIANITNPYPTTRDVQQLSNATGFTYKQIRNWFTNSRRRYEQTSGTNGIPWIKKDAPKVCRKIIHSSSESSPLPSSSESCENP</sequence>
<dbReference type="Gene3D" id="1.10.10.60">
    <property type="entry name" value="Homeodomain-like"/>
    <property type="match status" value="1"/>
</dbReference>
<protein>
    <submittedName>
        <fullName evidence="9">Homeobox domain-containing protein</fullName>
    </submittedName>
</protein>
<dbReference type="SUPFAM" id="SSF46689">
    <property type="entry name" value="Homeodomain-like"/>
    <property type="match status" value="1"/>
</dbReference>
<evidence type="ECO:0000256" key="3">
    <source>
        <dbReference type="ARBA" id="ARBA00023155"/>
    </source>
</evidence>
<evidence type="ECO:0000313" key="9">
    <source>
        <dbReference type="WBParaSite" id="PDA_v2.g12527.t1"/>
    </source>
</evidence>
<dbReference type="InterPro" id="IPR009057">
    <property type="entry name" value="Homeodomain-like_sf"/>
</dbReference>
<dbReference type="InterPro" id="IPR008422">
    <property type="entry name" value="KN_HD"/>
</dbReference>
<keyword evidence="8" id="KW-1185">Reference proteome</keyword>
<feature type="compositionally biased region" description="Low complexity" evidence="6">
    <location>
        <begin position="213"/>
        <end position="230"/>
    </location>
</feature>
<feature type="region of interest" description="Disordered" evidence="6">
    <location>
        <begin position="211"/>
        <end position="230"/>
    </location>
</feature>
<dbReference type="WBParaSite" id="PDA_v2.g12527.t1">
    <property type="protein sequence ID" value="PDA_v2.g12527.t1"/>
    <property type="gene ID" value="PDA_v2.g12527"/>
</dbReference>
<evidence type="ECO:0000256" key="4">
    <source>
        <dbReference type="ARBA" id="ARBA00023242"/>
    </source>
</evidence>
<comment type="subcellular location">
    <subcellularLocation>
        <location evidence="1 5">Nucleus</location>
    </subcellularLocation>
</comment>
<dbReference type="AlphaFoldDB" id="A0A914P3U6"/>
<organism evidence="8 9">
    <name type="scientific">Panagrolaimus davidi</name>
    <dbReference type="NCBI Taxonomy" id="227884"/>
    <lineage>
        <taxon>Eukaryota</taxon>
        <taxon>Metazoa</taxon>
        <taxon>Ecdysozoa</taxon>
        <taxon>Nematoda</taxon>
        <taxon>Chromadorea</taxon>
        <taxon>Rhabditida</taxon>
        <taxon>Tylenchina</taxon>
        <taxon>Panagrolaimomorpha</taxon>
        <taxon>Panagrolaimoidea</taxon>
        <taxon>Panagrolaimidae</taxon>
        <taxon>Panagrolaimus</taxon>
    </lineage>
</organism>
<name>A0A914P3U6_9BILA</name>
<dbReference type="InterPro" id="IPR050224">
    <property type="entry name" value="TALE_homeobox"/>
</dbReference>
<evidence type="ECO:0000256" key="5">
    <source>
        <dbReference type="PROSITE-ProRule" id="PRU00108"/>
    </source>
</evidence>
<evidence type="ECO:0000259" key="7">
    <source>
        <dbReference type="PROSITE" id="PS50071"/>
    </source>
</evidence>
<evidence type="ECO:0000256" key="2">
    <source>
        <dbReference type="ARBA" id="ARBA00023125"/>
    </source>
</evidence>
<keyword evidence="4 5" id="KW-0539">Nucleus</keyword>
<dbReference type="CDD" id="cd00086">
    <property type="entry name" value="homeodomain"/>
    <property type="match status" value="1"/>
</dbReference>
<accession>A0A914P3U6</accession>
<evidence type="ECO:0000313" key="8">
    <source>
        <dbReference type="Proteomes" id="UP000887578"/>
    </source>
</evidence>
<keyword evidence="3 5" id="KW-0371">Homeobox</keyword>
<dbReference type="Proteomes" id="UP000887578">
    <property type="component" value="Unplaced"/>
</dbReference>
<dbReference type="GO" id="GO:0005634">
    <property type="term" value="C:nucleus"/>
    <property type="evidence" value="ECO:0007669"/>
    <property type="project" value="UniProtKB-SubCell"/>
</dbReference>
<reference evidence="9" key="1">
    <citation type="submission" date="2022-11" db="UniProtKB">
        <authorList>
            <consortium name="WormBaseParasite"/>
        </authorList>
    </citation>
    <scope>IDENTIFICATION</scope>
</reference>
<dbReference type="Pfam" id="PF05920">
    <property type="entry name" value="Homeobox_KN"/>
    <property type="match status" value="1"/>
</dbReference>
<evidence type="ECO:0000256" key="6">
    <source>
        <dbReference type="SAM" id="MobiDB-lite"/>
    </source>
</evidence>
<dbReference type="InterPro" id="IPR001356">
    <property type="entry name" value="HD"/>
</dbReference>
<dbReference type="PANTHER" id="PTHR11850">
    <property type="entry name" value="HOMEOBOX PROTEIN TRANSCRIPTION FACTORS"/>
    <property type="match status" value="1"/>
</dbReference>
<proteinExistence type="predicted"/>
<evidence type="ECO:0000256" key="1">
    <source>
        <dbReference type="ARBA" id="ARBA00004123"/>
    </source>
</evidence>
<dbReference type="PROSITE" id="PS50071">
    <property type="entry name" value="HOMEOBOX_2"/>
    <property type="match status" value="1"/>
</dbReference>
<keyword evidence="2 5" id="KW-0238">DNA-binding</keyword>